<accession>A0A1A8IUY6</accession>
<proteinExistence type="predicted"/>
<reference evidence="1" key="1">
    <citation type="submission" date="2016-05" db="EMBL/GenBank/DDBJ databases">
        <authorList>
            <person name="Lavstsen T."/>
            <person name="Jespersen J.S."/>
        </authorList>
    </citation>
    <scope>NUCLEOTIDE SEQUENCE</scope>
    <source>
        <tissue evidence="1">Brain</tissue>
    </source>
</reference>
<dbReference type="AlphaFoldDB" id="A0A1A8IUY6"/>
<protein>
    <submittedName>
        <fullName evidence="1">Uncharacterized protein</fullName>
    </submittedName>
</protein>
<feature type="non-terminal residue" evidence="1">
    <location>
        <position position="1"/>
    </location>
</feature>
<gene>
    <name evidence="1" type="primary">Nfu_g_1_024370</name>
</gene>
<reference evidence="1" key="2">
    <citation type="submission" date="2016-06" db="EMBL/GenBank/DDBJ databases">
        <title>The genome of a short-lived fish provides insights into sex chromosome evolution and the genetic control of aging.</title>
        <authorList>
            <person name="Reichwald K."/>
            <person name="Felder M."/>
            <person name="Petzold A."/>
            <person name="Koch P."/>
            <person name="Groth M."/>
            <person name="Platzer M."/>
        </authorList>
    </citation>
    <scope>NUCLEOTIDE SEQUENCE</scope>
    <source>
        <tissue evidence="1">Brain</tissue>
    </source>
</reference>
<sequence length="41" mass="4596">PEAAGVSQRHSHTHCHTLLRVGVHECKCLCNVYFICSIKAF</sequence>
<evidence type="ECO:0000313" key="1">
    <source>
        <dbReference type="EMBL" id="SBR00303.1"/>
    </source>
</evidence>
<organism evidence="1">
    <name type="scientific">Nothobranchius kuhntae</name>
    <name type="common">Beira killifish</name>
    <dbReference type="NCBI Taxonomy" id="321403"/>
    <lineage>
        <taxon>Eukaryota</taxon>
        <taxon>Metazoa</taxon>
        <taxon>Chordata</taxon>
        <taxon>Craniata</taxon>
        <taxon>Vertebrata</taxon>
        <taxon>Euteleostomi</taxon>
        <taxon>Actinopterygii</taxon>
        <taxon>Neopterygii</taxon>
        <taxon>Teleostei</taxon>
        <taxon>Neoteleostei</taxon>
        <taxon>Acanthomorphata</taxon>
        <taxon>Ovalentaria</taxon>
        <taxon>Atherinomorphae</taxon>
        <taxon>Cyprinodontiformes</taxon>
        <taxon>Nothobranchiidae</taxon>
        <taxon>Nothobranchius</taxon>
    </lineage>
</organism>
<dbReference type="EMBL" id="HAED01013858">
    <property type="protein sequence ID" value="SBR00303.1"/>
    <property type="molecule type" value="Transcribed_RNA"/>
</dbReference>
<feature type="non-terminal residue" evidence="1">
    <location>
        <position position="41"/>
    </location>
</feature>
<name>A0A1A8IUY6_NOTKU</name>